<keyword evidence="3" id="KW-0689">Ribosomal protein</keyword>
<sequence length="251" mass="29459">MSFRITLYKHYLSAFSNNITLQRKFTRSLASTAPRNDIFSWLYSKKNAKKSIPKEEKDTKKIMKQIEEGKDTDRDADSGELLFLELKPENFIGEDQGMIDSRIRKENKKPILTTSWLSKHKVKNEKAFDEILLSCYNETFNKDMKNITDTILTDNFPDLSTKFNFSKEIQKKSGYLISDYNVTLFNSPVDFRNYFRTEVFSGKLGLFKESEPNAIHLNSKSFNSPNIFVQSDVTFFKQKRNIKRLWSKFLN</sequence>
<dbReference type="InterPro" id="IPR018305">
    <property type="entry name" value="Ribosomal_m50"/>
</dbReference>
<evidence type="ECO:0000256" key="3">
    <source>
        <dbReference type="ARBA" id="ARBA00022980"/>
    </source>
</evidence>
<dbReference type="RefSeq" id="XP_004182202.1">
    <property type="nucleotide sequence ID" value="XM_004182154.1"/>
</dbReference>
<dbReference type="InterPro" id="IPR036736">
    <property type="entry name" value="ACP-like_sf"/>
</dbReference>
<protein>
    <recommendedName>
        <fullName evidence="6">Large ribosomal subunit protein mL50</fullName>
    </recommendedName>
</protein>
<dbReference type="EMBL" id="HE806324">
    <property type="protein sequence ID" value="CCH62683.1"/>
    <property type="molecule type" value="Genomic_DNA"/>
</dbReference>
<dbReference type="Pfam" id="PF10501">
    <property type="entry name" value="Ribosomal_L50"/>
    <property type="match status" value="1"/>
</dbReference>
<dbReference type="GeneID" id="14497888"/>
<dbReference type="KEGG" id="tbl:TBLA_0I00180"/>
<dbReference type="GO" id="GO:0005762">
    <property type="term" value="C:mitochondrial large ribosomal subunit"/>
    <property type="evidence" value="ECO:0007669"/>
    <property type="project" value="EnsemblFungi"/>
</dbReference>
<comment type="subcellular location">
    <subcellularLocation>
        <location evidence="1">Mitochondrion</location>
    </subcellularLocation>
</comment>
<dbReference type="Proteomes" id="UP000002866">
    <property type="component" value="Chromosome 9"/>
</dbReference>
<dbReference type="FunCoup" id="I2H8I1">
    <property type="interactions" value="346"/>
</dbReference>
<evidence type="ECO:0000313" key="8">
    <source>
        <dbReference type="Proteomes" id="UP000002866"/>
    </source>
</evidence>
<comment type="similarity">
    <text evidence="2">Belongs to the mitochondrion-specific ribosomal protein mL50 family.</text>
</comment>
<reference evidence="7 8" key="1">
    <citation type="journal article" date="2011" name="Proc. Natl. Acad. Sci. U.S.A.">
        <title>Evolutionary erosion of yeast sex chromosomes by mating-type switching accidents.</title>
        <authorList>
            <person name="Gordon J.L."/>
            <person name="Armisen D."/>
            <person name="Proux-Wera E."/>
            <person name="Oheigeartaigh S.S."/>
            <person name="Byrne K.P."/>
            <person name="Wolfe K.H."/>
        </authorList>
    </citation>
    <scope>NUCLEOTIDE SEQUENCE [LARGE SCALE GENOMIC DNA]</scope>
    <source>
        <strain evidence="8">ATCC 34711 / CBS 6284 / DSM 70876 / NBRC 10599 / NRRL Y-10934 / UCD 77-7</strain>
    </source>
</reference>
<accession>I2H8I1</accession>
<dbReference type="Gene3D" id="1.10.1200.10">
    <property type="entry name" value="ACP-like"/>
    <property type="match status" value="1"/>
</dbReference>
<evidence type="ECO:0000256" key="6">
    <source>
        <dbReference type="ARBA" id="ARBA00035183"/>
    </source>
</evidence>
<evidence type="ECO:0000256" key="5">
    <source>
        <dbReference type="ARBA" id="ARBA00023274"/>
    </source>
</evidence>
<name>I2H8I1_HENB6</name>
<evidence type="ECO:0000256" key="4">
    <source>
        <dbReference type="ARBA" id="ARBA00023128"/>
    </source>
</evidence>
<evidence type="ECO:0000256" key="1">
    <source>
        <dbReference type="ARBA" id="ARBA00004173"/>
    </source>
</evidence>
<dbReference type="OMA" id="FQFTKFL"/>
<organism evidence="7 8">
    <name type="scientific">Henningerozyma blattae (strain ATCC 34711 / CBS 6284 / DSM 70876 / NBRC 10599 / NRRL Y-10934 / UCD 77-7)</name>
    <name type="common">Yeast</name>
    <name type="synonym">Tetrapisispora blattae</name>
    <dbReference type="NCBI Taxonomy" id="1071380"/>
    <lineage>
        <taxon>Eukaryota</taxon>
        <taxon>Fungi</taxon>
        <taxon>Dikarya</taxon>
        <taxon>Ascomycota</taxon>
        <taxon>Saccharomycotina</taxon>
        <taxon>Saccharomycetes</taxon>
        <taxon>Saccharomycetales</taxon>
        <taxon>Saccharomycetaceae</taxon>
        <taxon>Henningerozyma</taxon>
    </lineage>
</organism>
<dbReference type="OrthoDB" id="3980895at2759"/>
<proteinExistence type="inferred from homology"/>
<gene>
    <name evidence="7" type="primary">TBLA0I00180</name>
    <name evidence="7" type="ORF">TBLA_0I00180</name>
</gene>
<keyword evidence="8" id="KW-1185">Reference proteome</keyword>
<evidence type="ECO:0000256" key="2">
    <source>
        <dbReference type="ARBA" id="ARBA00008860"/>
    </source>
</evidence>
<keyword evidence="4" id="KW-0496">Mitochondrion</keyword>
<keyword evidence="5" id="KW-0687">Ribonucleoprotein</keyword>
<dbReference type="eggNOG" id="ENOG502S1NZ">
    <property type="taxonomic scope" value="Eukaryota"/>
</dbReference>
<dbReference type="InParanoid" id="I2H8I1"/>
<evidence type="ECO:0000313" key="7">
    <source>
        <dbReference type="EMBL" id="CCH62683.1"/>
    </source>
</evidence>
<dbReference type="GO" id="GO:0003735">
    <property type="term" value="F:structural constituent of ribosome"/>
    <property type="evidence" value="ECO:0007669"/>
    <property type="project" value="EnsemblFungi"/>
</dbReference>
<dbReference type="AlphaFoldDB" id="I2H8I1"/>
<dbReference type="STRING" id="1071380.I2H8I1"/>
<dbReference type="HOGENOM" id="CLU_103468_0_0_1"/>